<organism evidence="1 2">
    <name type="scientific">Araneus ventricosus</name>
    <name type="common">Orbweaver spider</name>
    <name type="synonym">Epeira ventricosa</name>
    <dbReference type="NCBI Taxonomy" id="182803"/>
    <lineage>
        <taxon>Eukaryota</taxon>
        <taxon>Metazoa</taxon>
        <taxon>Ecdysozoa</taxon>
        <taxon>Arthropoda</taxon>
        <taxon>Chelicerata</taxon>
        <taxon>Arachnida</taxon>
        <taxon>Araneae</taxon>
        <taxon>Araneomorphae</taxon>
        <taxon>Entelegynae</taxon>
        <taxon>Araneoidea</taxon>
        <taxon>Araneidae</taxon>
        <taxon>Araneus</taxon>
    </lineage>
</organism>
<protein>
    <submittedName>
        <fullName evidence="1">Uncharacterized protein</fullName>
    </submittedName>
</protein>
<reference evidence="1 2" key="1">
    <citation type="journal article" date="2019" name="Sci. Rep.">
        <title>Orb-weaving spider Araneus ventricosus genome elucidates the spidroin gene catalogue.</title>
        <authorList>
            <person name="Kono N."/>
            <person name="Nakamura H."/>
            <person name="Ohtoshi R."/>
            <person name="Moran D.A.P."/>
            <person name="Shinohara A."/>
            <person name="Yoshida Y."/>
            <person name="Fujiwara M."/>
            <person name="Mori M."/>
            <person name="Tomita M."/>
            <person name="Arakawa K."/>
        </authorList>
    </citation>
    <scope>NUCLEOTIDE SEQUENCE [LARGE SCALE GENOMIC DNA]</scope>
</reference>
<proteinExistence type="predicted"/>
<dbReference type="AlphaFoldDB" id="A0A4Y2WPR4"/>
<evidence type="ECO:0000313" key="1">
    <source>
        <dbReference type="EMBL" id="GBO39485.1"/>
    </source>
</evidence>
<sequence length="106" mass="12217">MYNLTETKPNFSNESEIVKSGFDEIYLLQNILFIYLYTTSNVSSIVGMAPENSVLEPHEQNKVCNSNLESRDSNHVLLIKQEMKPKFSCNIIPVDCQKELCEICFY</sequence>
<name>A0A4Y2WPR4_ARAVE</name>
<evidence type="ECO:0000313" key="2">
    <source>
        <dbReference type="Proteomes" id="UP000499080"/>
    </source>
</evidence>
<dbReference type="Proteomes" id="UP000499080">
    <property type="component" value="Unassembled WGS sequence"/>
</dbReference>
<keyword evidence="2" id="KW-1185">Reference proteome</keyword>
<dbReference type="EMBL" id="BGPR01064522">
    <property type="protein sequence ID" value="GBO39485.1"/>
    <property type="molecule type" value="Genomic_DNA"/>
</dbReference>
<comment type="caution">
    <text evidence="1">The sequence shown here is derived from an EMBL/GenBank/DDBJ whole genome shotgun (WGS) entry which is preliminary data.</text>
</comment>
<gene>
    <name evidence="1" type="ORF">AVEN_110459_1</name>
</gene>
<accession>A0A4Y2WPR4</accession>